<sequence>MKKHKINKSKLAINILKLECIALLAFTFDAMFISYLLK</sequence>
<dbReference type="EMBL" id="BK015173">
    <property type="protein sequence ID" value="DAD94082.1"/>
    <property type="molecule type" value="Genomic_DNA"/>
</dbReference>
<evidence type="ECO:0000313" key="2">
    <source>
        <dbReference type="EMBL" id="DAD94082.1"/>
    </source>
</evidence>
<keyword evidence="1" id="KW-1133">Transmembrane helix</keyword>
<feature type="transmembrane region" description="Helical" evidence="1">
    <location>
        <begin position="20"/>
        <end position="37"/>
    </location>
</feature>
<organism evidence="2">
    <name type="scientific">Siphoviridae sp. ctUF252</name>
    <dbReference type="NCBI Taxonomy" id="2826350"/>
    <lineage>
        <taxon>Viruses</taxon>
        <taxon>Duplodnaviria</taxon>
        <taxon>Heunggongvirae</taxon>
        <taxon>Uroviricota</taxon>
        <taxon>Caudoviricetes</taxon>
    </lineage>
</organism>
<protein>
    <submittedName>
        <fullName evidence="2">Uncharacterized protein</fullName>
    </submittedName>
</protein>
<accession>A0A8S5NIE8</accession>
<evidence type="ECO:0000256" key="1">
    <source>
        <dbReference type="SAM" id="Phobius"/>
    </source>
</evidence>
<keyword evidence="1" id="KW-0812">Transmembrane</keyword>
<proteinExistence type="predicted"/>
<keyword evidence="1" id="KW-0472">Membrane</keyword>
<name>A0A8S5NIE8_9CAUD</name>
<reference evidence="2" key="1">
    <citation type="journal article" date="2021" name="Proc. Natl. Acad. Sci. U.S.A.">
        <title>A Catalog of Tens of Thousands of Viruses from Human Metagenomes Reveals Hidden Associations with Chronic Diseases.</title>
        <authorList>
            <person name="Tisza M.J."/>
            <person name="Buck C.B."/>
        </authorList>
    </citation>
    <scope>NUCLEOTIDE SEQUENCE</scope>
    <source>
        <strain evidence="2">CtUF252</strain>
    </source>
</reference>